<dbReference type="OrthoDB" id="284200at2157"/>
<gene>
    <name evidence="1" type="ORF">SAMN04488691_106114</name>
</gene>
<dbReference type="Pfam" id="PF19098">
    <property type="entry name" value="DUF5785"/>
    <property type="match status" value="1"/>
</dbReference>
<accession>A0A1H7RPP6</accession>
<dbReference type="EMBL" id="FOAD01000006">
    <property type="protein sequence ID" value="SEL61978.1"/>
    <property type="molecule type" value="Genomic_DNA"/>
</dbReference>
<organism evidence="1 2">
    <name type="scientific">Haloferax larsenii</name>
    <dbReference type="NCBI Taxonomy" id="302484"/>
    <lineage>
        <taxon>Archaea</taxon>
        <taxon>Methanobacteriati</taxon>
        <taxon>Methanobacteriota</taxon>
        <taxon>Stenosarchaea group</taxon>
        <taxon>Halobacteria</taxon>
        <taxon>Halobacteriales</taxon>
        <taxon>Haloferacaceae</taxon>
        <taxon>Haloferax</taxon>
    </lineage>
</organism>
<dbReference type="InterPro" id="IPR043903">
    <property type="entry name" value="DUF5785"/>
</dbReference>
<sequence length="106" mass="12157">MDWPHDPDGEEGSEGGRKYGQAIIAKKIDEEEDFPLNKAEFVDEFGDEPIRLDHERVVSLSEIFEHVEGEEFGGFVEFHKAVGKAMRENDFWFYEGAEQFVNNSTA</sequence>
<evidence type="ECO:0000313" key="2">
    <source>
        <dbReference type="Proteomes" id="UP000183894"/>
    </source>
</evidence>
<dbReference type="Proteomes" id="UP000183894">
    <property type="component" value="Unassembled WGS sequence"/>
</dbReference>
<evidence type="ECO:0000313" key="1">
    <source>
        <dbReference type="EMBL" id="SEL61978.1"/>
    </source>
</evidence>
<dbReference type="AlphaFoldDB" id="A0A1H7RPP6"/>
<reference evidence="1 2" key="1">
    <citation type="submission" date="2016-10" db="EMBL/GenBank/DDBJ databases">
        <authorList>
            <person name="de Groot N.N."/>
        </authorList>
    </citation>
    <scope>NUCLEOTIDE SEQUENCE [LARGE SCALE GENOMIC DNA]</scope>
    <source>
        <strain evidence="1 2">CDM_5</strain>
    </source>
</reference>
<proteinExistence type="predicted"/>
<dbReference type="RefSeq" id="WP_074794958.1">
    <property type="nucleotide sequence ID" value="NZ_FOAD01000006.1"/>
</dbReference>
<name>A0A1H7RPP6_HALLR</name>
<protein>
    <submittedName>
        <fullName evidence="1">Uncharacterized protein</fullName>
    </submittedName>
</protein>